<keyword evidence="3" id="KW-1185">Reference proteome</keyword>
<keyword evidence="1" id="KW-1133">Transmembrane helix</keyword>
<evidence type="ECO:0008006" key="4">
    <source>
        <dbReference type="Google" id="ProtNLM"/>
    </source>
</evidence>
<dbReference type="Proteomes" id="UP000283523">
    <property type="component" value="Unassembled WGS sequence"/>
</dbReference>
<dbReference type="RefSeq" id="WP_119669215.1">
    <property type="nucleotide sequence ID" value="NZ_QXED01000005.1"/>
</dbReference>
<reference evidence="2 3" key="1">
    <citation type="submission" date="2018-08" db="EMBL/GenBank/DDBJ databases">
        <title>Fibrisoma montanum sp. nov., isolated from Danxia mountain soil.</title>
        <authorList>
            <person name="Huang Y."/>
        </authorList>
    </citation>
    <scope>NUCLEOTIDE SEQUENCE [LARGE SCALE GENOMIC DNA]</scope>
    <source>
        <strain evidence="2 3">HYT19</strain>
    </source>
</reference>
<name>A0A418M6G0_9BACT</name>
<sequence length="166" mass="19133">MKTEDYISSGLLEAYVLGLVSDQDKREVEHMVATHPEIGLYLDKLEVKLESQFLQGAVPPPPALRERIELRATQQEVKPYEAPYQHQYQPTDEPAADRSGYVDVQVSNTHIQVHKYWRPAFIAVFILSKIFLVFGLYYYFKAQTQEQEINRLTKQVHQTAPRAGTP</sequence>
<gene>
    <name evidence="2" type="ORF">DYU11_18620</name>
</gene>
<accession>A0A418M6G0</accession>
<keyword evidence="1" id="KW-0472">Membrane</keyword>
<keyword evidence="1" id="KW-0812">Transmembrane</keyword>
<protein>
    <recommendedName>
        <fullName evidence="4">Anti-sigma factor</fullName>
    </recommendedName>
</protein>
<dbReference type="AlphaFoldDB" id="A0A418M6G0"/>
<organism evidence="2 3">
    <name type="scientific">Fibrisoma montanum</name>
    <dbReference type="NCBI Taxonomy" id="2305895"/>
    <lineage>
        <taxon>Bacteria</taxon>
        <taxon>Pseudomonadati</taxon>
        <taxon>Bacteroidota</taxon>
        <taxon>Cytophagia</taxon>
        <taxon>Cytophagales</taxon>
        <taxon>Spirosomataceae</taxon>
        <taxon>Fibrisoma</taxon>
    </lineage>
</organism>
<dbReference type="EMBL" id="QXED01000005">
    <property type="protein sequence ID" value="RIV21421.1"/>
    <property type="molecule type" value="Genomic_DNA"/>
</dbReference>
<evidence type="ECO:0000313" key="3">
    <source>
        <dbReference type="Proteomes" id="UP000283523"/>
    </source>
</evidence>
<evidence type="ECO:0000256" key="1">
    <source>
        <dbReference type="SAM" id="Phobius"/>
    </source>
</evidence>
<proteinExistence type="predicted"/>
<evidence type="ECO:0000313" key="2">
    <source>
        <dbReference type="EMBL" id="RIV21421.1"/>
    </source>
</evidence>
<dbReference type="OrthoDB" id="952577at2"/>
<feature type="transmembrane region" description="Helical" evidence="1">
    <location>
        <begin position="120"/>
        <end position="140"/>
    </location>
</feature>
<comment type="caution">
    <text evidence="2">The sequence shown here is derived from an EMBL/GenBank/DDBJ whole genome shotgun (WGS) entry which is preliminary data.</text>
</comment>